<proteinExistence type="predicted"/>
<dbReference type="AlphaFoldDB" id="A4U156"/>
<evidence type="ECO:0000313" key="2">
    <source>
        <dbReference type="EMBL" id="CAM76613.1"/>
    </source>
</evidence>
<accession>A4U156</accession>
<keyword evidence="1" id="KW-0472">Membrane</keyword>
<reference evidence="2" key="1">
    <citation type="journal article" date="2007" name="J. Bacteriol.">
        <title>Comparative genome analysis of four magnetotactic bacteria reveals a complex set of group-specific genes implicated in magnetosome biomineralization and function.</title>
        <authorList>
            <person name="Richter M."/>
            <person name="Kube M."/>
            <person name="Bazylinski D.A."/>
            <person name="Lombardot T."/>
            <person name="Gloeckner F.O."/>
            <person name="Reinhardt R."/>
            <person name="Schueler D."/>
        </authorList>
    </citation>
    <scope>NUCLEOTIDE SEQUENCE</scope>
    <source>
        <strain evidence="2">MSR-1</strain>
    </source>
</reference>
<name>A4U156_9PROT</name>
<organism evidence="2">
    <name type="scientific">Magnetospirillum gryphiswaldense</name>
    <dbReference type="NCBI Taxonomy" id="55518"/>
    <lineage>
        <taxon>Bacteria</taxon>
        <taxon>Pseudomonadati</taxon>
        <taxon>Pseudomonadota</taxon>
        <taxon>Alphaproteobacteria</taxon>
        <taxon>Rhodospirillales</taxon>
        <taxon>Rhodospirillaceae</taxon>
        <taxon>Magnetospirillum</taxon>
    </lineage>
</organism>
<keyword evidence="1" id="KW-1133">Transmembrane helix</keyword>
<keyword evidence="1" id="KW-0812">Transmembrane</keyword>
<dbReference type="EMBL" id="CU459003">
    <property type="protein sequence ID" value="CAM76613.1"/>
    <property type="molecule type" value="Genomic_DNA"/>
</dbReference>
<sequence>MTVLRRLWPWVWIAACLIGYLFQYRPLVAGIVGKVLGGGP</sequence>
<gene>
    <name evidence="2" type="ORF">MGR_1143</name>
</gene>
<feature type="transmembrane region" description="Helical" evidence="1">
    <location>
        <begin position="7"/>
        <end position="24"/>
    </location>
</feature>
<evidence type="ECO:0000256" key="1">
    <source>
        <dbReference type="SAM" id="Phobius"/>
    </source>
</evidence>
<protein>
    <submittedName>
        <fullName evidence="2">Uncharacterized protein</fullName>
    </submittedName>
</protein>
<dbReference type="RefSeq" id="WP_267893897.1">
    <property type="nucleotide sequence ID" value="NZ_CP027527.1"/>
</dbReference>